<evidence type="ECO:0000256" key="1">
    <source>
        <dbReference type="SAM" id="SignalP"/>
    </source>
</evidence>
<organism evidence="2 3">
    <name type="scientific">Chryseobacterium soli</name>
    <dbReference type="NCBI Taxonomy" id="445961"/>
    <lineage>
        <taxon>Bacteria</taxon>
        <taxon>Pseudomonadati</taxon>
        <taxon>Bacteroidota</taxon>
        <taxon>Flavobacteriia</taxon>
        <taxon>Flavobacteriales</taxon>
        <taxon>Weeksellaceae</taxon>
        <taxon>Chryseobacterium group</taxon>
        <taxon>Chryseobacterium</taxon>
    </lineage>
</organism>
<dbReference type="Proteomes" id="UP000028705">
    <property type="component" value="Unassembled WGS sequence"/>
</dbReference>
<dbReference type="RefSeq" id="WP_034712008.1">
    <property type="nucleotide sequence ID" value="NZ_JPRH01000005.1"/>
</dbReference>
<name>A0A086A4Y0_9FLAO</name>
<dbReference type="AlphaFoldDB" id="A0A086A4Y0"/>
<dbReference type="PROSITE" id="PS51257">
    <property type="entry name" value="PROKAR_LIPOPROTEIN"/>
    <property type="match status" value="1"/>
</dbReference>
<feature type="chain" id="PRO_5001802329" description="Plastocyanin-like domain-containing protein" evidence="1">
    <location>
        <begin position="22"/>
        <end position="129"/>
    </location>
</feature>
<proteinExistence type="predicted"/>
<dbReference type="EMBL" id="JPRH01000005">
    <property type="protein sequence ID" value="KFF11744.1"/>
    <property type="molecule type" value="Genomic_DNA"/>
</dbReference>
<keyword evidence="3" id="KW-1185">Reference proteome</keyword>
<evidence type="ECO:0000313" key="3">
    <source>
        <dbReference type="Proteomes" id="UP000028705"/>
    </source>
</evidence>
<accession>A0A086A4Y0</accession>
<feature type="signal peptide" evidence="1">
    <location>
        <begin position="1"/>
        <end position="21"/>
    </location>
</feature>
<evidence type="ECO:0008006" key="4">
    <source>
        <dbReference type="Google" id="ProtNLM"/>
    </source>
</evidence>
<evidence type="ECO:0000313" key="2">
    <source>
        <dbReference type="EMBL" id="KFF11744.1"/>
    </source>
</evidence>
<dbReference type="eggNOG" id="ENOG502ZZPW">
    <property type="taxonomic scope" value="Bacteria"/>
</dbReference>
<dbReference type="OrthoDB" id="1269231at2"/>
<keyword evidence="1" id="KW-0732">Signal</keyword>
<gene>
    <name evidence="2" type="ORF">IW15_13650</name>
</gene>
<comment type="caution">
    <text evidence="2">The sequence shown here is derived from an EMBL/GenBank/DDBJ whole genome shotgun (WGS) entry which is preliminary data.</text>
</comment>
<sequence>MKKLLQSILMGLIVISATACKHPGKEAEIVAVAPETPDESVKNIFVDTYGEKMEVTVNETKNTVTIHLNGKTYDLKKNNDLPEYTATNTEYLYSNIKGNITFLKKDVDMVLFHLKHDKKVQPPTKMASY</sequence>
<reference evidence="2 3" key="1">
    <citation type="submission" date="2014-07" db="EMBL/GenBank/DDBJ databases">
        <title>Genome of Chryseobacterium soli DSM 19298.</title>
        <authorList>
            <person name="Stropko S.J."/>
            <person name="Pipes S.E."/>
            <person name="Newman J."/>
        </authorList>
    </citation>
    <scope>NUCLEOTIDE SEQUENCE [LARGE SCALE GENOMIC DNA]</scope>
    <source>
        <strain evidence="2 3">DSM 19298</strain>
    </source>
</reference>
<protein>
    <recommendedName>
        <fullName evidence="4">Plastocyanin-like domain-containing protein</fullName>
    </recommendedName>
</protein>